<protein>
    <recommendedName>
        <fullName evidence="9">Inner centromere protein ARK-binding domain-containing protein</fullName>
    </recommendedName>
</protein>
<comment type="subcellular location">
    <subcellularLocation>
        <location evidence="2">Cytoplasm</location>
        <location evidence="2">Cytoskeleton</location>
        <location evidence="2">Spindle</location>
    </subcellularLocation>
    <subcellularLocation>
        <location evidence="1">Nucleus</location>
    </subcellularLocation>
</comment>
<name>B6K185_SCHJY</name>
<evidence type="ECO:0000256" key="7">
    <source>
        <dbReference type="ARBA" id="ARBA00023242"/>
    </source>
</evidence>
<feature type="compositionally biased region" description="Polar residues" evidence="8">
    <location>
        <begin position="647"/>
        <end position="662"/>
    </location>
</feature>
<dbReference type="GO" id="GO:0005634">
    <property type="term" value="C:nucleus"/>
    <property type="evidence" value="ECO:0007669"/>
    <property type="project" value="UniProtKB-SubCell"/>
</dbReference>
<proteinExistence type="inferred from homology"/>
<dbReference type="GO" id="GO:0005819">
    <property type="term" value="C:spindle"/>
    <property type="evidence" value="ECO:0007669"/>
    <property type="project" value="UniProtKB-SubCell"/>
</dbReference>
<dbReference type="JaponicusDB" id="SJAG_02807">
    <property type="gene designation" value="pic1"/>
</dbReference>
<dbReference type="HOGENOM" id="CLU_296495_0_0_1"/>
<comment type="similarity">
    <text evidence="3">Belongs to the INCENP family.</text>
</comment>
<feature type="compositionally biased region" description="Polar residues" evidence="8">
    <location>
        <begin position="157"/>
        <end position="173"/>
    </location>
</feature>
<feature type="region of interest" description="Disordered" evidence="8">
    <location>
        <begin position="702"/>
        <end position="738"/>
    </location>
</feature>
<dbReference type="Proteomes" id="UP000001744">
    <property type="component" value="Unassembled WGS sequence"/>
</dbReference>
<dbReference type="eggNOG" id="KOG1181">
    <property type="taxonomic scope" value="Eukaryota"/>
</dbReference>
<feature type="region of interest" description="Disordered" evidence="8">
    <location>
        <begin position="516"/>
        <end position="669"/>
    </location>
</feature>
<feature type="compositionally biased region" description="Basic and acidic residues" evidence="8">
    <location>
        <begin position="194"/>
        <end position="214"/>
    </location>
</feature>
<feature type="compositionally biased region" description="Low complexity" evidence="8">
    <location>
        <begin position="456"/>
        <end position="466"/>
    </location>
</feature>
<dbReference type="InterPro" id="IPR005635">
    <property type="entry name" value="Inner_centromere_prot_ARK-bd"/>
</dbReference>
<feature type="region of interest" description="Disordered" evidence="8">
    <location>
        <begin position="132"/>
        <end position="220"/>
    </location>
</feature>
<feature type="domain" description="Inner centromere protein ARK-binding" evidence="9">
    <location>
        <begin position="846"/>
        <end position="904"/>
    </location>
</feature>
<feature type="region of interest" description="Disordered" evidence="8">
    <location>
        <begin position="91"/>
        <end position="110"/>
    </location>
</feature>
<sequence>MNSVGSEPWVTKEIGYSEKIRKEKGKEFAFLVSETMDWLNEHMSEISKLQFETDFYSLVKTPSRFKAKYGTPALSPVRRCMLPTPKQLLASFQQQDESVESEEHMLVPSDPAALKNHQVHDSSDSLLDIIDNGAAQHAKEHEKEEEEEEVKRESALSEDSVTLVKQLTKQESTSAEKDDAKDNSTTSKGNELQLFKEKSHDSADEVKVKKEKAPKSPVSRHLFSDKILGAKRGIVKPLIEKFNKIRLPAKRKSEVLLEDEDESKSLKENKRTVTHKPQDIEADPETIAAVADLTSANVKDELSSSSARTSHVTRPFMKRMLSSPTKQDRTSPVRRQTTTITTPRSERTRVLGALTNRKTSHAPLTPKISAPVDAVLNAVRNSAAKDFQLAKQKMGSLTPSQVSRSPERHTTVINELPKIPVMPTYSKLSTQQTHQRLKIRGKKNSNPFADEDTNESSSSSPAKSSSGKTQEKNTTALTERLENAAKSKSADESAARPSSTVSEAGLLSRYDLRKPVSRMTSNSSKPVAIRIATASQRELGNNEKRKAKPTSSLQNNQQHQPVESMSTSIAAETNDASTHQNESTVRRTLPSRQMKTLSSTKAAKLRDGKDHSTASSSASFKHESKARSGKDHTGKHPEDAKSDAPSRITTSVSNTTSSWQSKLSKRAEEALRKRKMMTDDIGKSKLVLKPNLTRVASKYSGAPTRELPEDKSIGLHNGTLKKTGSDNSLASRALPAGGSVGAPKLQKIYENQEAKHTTNAQLSNYHSKVNMHLGSSSLLAQSVLRNAKKRSSHDNNGSNNHLLKTPEANIRSFGSKHTGSSGKHHRSPAESTSPLIPSEAIELPEIDSDYSDSSDDDEQKRKQKLNLPSWAESPELREQLRRQQKLDPDKIFGTIKPPEIEELFNSKDRPRSRFRPRSSSADWSSQDRLTQAEIEQYKKQMGYL</sequence>
<accession>B6K185</accession>
<keyword evidence="4" id="KW-0963">Cytoplasm</keyword>
<evidence type="ECO:0000256" key="6">
    <source>
        <dbReference type="ARBA" id="ARBA00023212"/>
    </source>
</evidence>
<feature type="region of interest" description="Disordered" evidence="8">
    <location>
        <begin position="786"/>
        <end position="928"/>
    </location>
</feature>
<dbReference type="GeneID" id="7049470"/>
<feature type="compositionally biased region" description="Polar residues" evidence="8">
    <location>
        <begin position="720"/>
        <end position="730"/>
    </location>
</feature>
<feature type="compositionally biased region" description="Polar residues" evidence="8">
    <location>
        <begin position="395"/>
        <end position="404"/>
    </location>
</feature>
<dbReference type="RefSeq" id="XP_002173999.1">
    <property type="nucleotide sequence ID" value="XM_002173963.2"/>
</dbReference>
<dbReference type="GO" id="GO:0007059">
    <property type="term" value="P:chromosome segregation"/>
    <property type="evidence" value="ECO:0007669"/>
    <property type="project" value="UniProtKB-KW"/>
</dbReference>
<feature type="compositionally biased region" description="Basic and acidic residues" evidence="8">
    <location>
        <begin position="620"/>
        <end position="644"/>
    </location>
</feature>
<evidence type="ECO:0000259" key="9">
    <source>
        <dbReference type="Pfam" id="PF03941"/>
    </source>
</evidence>
<reference evidence="10 12" key="1">
    <citation type="journal article" date="2011" name="Science">
        <title>Comparative functional genomics of the fission yeasts.</title>
        <authorList>
            <person name="Rhind N."/>
            <person name="Chen Z."/>
            <person name="Yassour M."/>
            <person name="Thompson D.A."/>
            <person name="Haas B.J."/>
            <person name="Habib N."/>
            <person name="Wapinski I."/>
            <person name="Roy S."/>
            <person name="Lin M.F."/>
            <person name="Heiman D.I."/>
            <person name="Young S.K."/>
            <person name="Furuya K."/>
            <person name="Guo Y."/>
            <person name="Pidoux A."/>
            <person name="Chen H.M."/>
            <person name="Robbertse B."/>
            <person name="Goldberg J.M."/>
            <person name="Aoki K."/>
            <person name="Bayne E.H."/>
            <person name="Berlin A.M."/>
            <person name="Desjardins C.A."/>
            <person name="Dobbs E."/>
            <person name="Dukaj L."/>
            <person name="Fan L."/>
            <person name="FitzGerald M.G."/>
            <person name="French C."/>
            <person name="Gujja S."/>
            <person name="Hansen K."/>
            <person name="Keifenheim D."/>
            <person name="Levin J.Z."/>
            <person name="Mosher R.A."/>
            <person name="Mueller C.A."/>
            <person name="Pfiffner J."/>
            <person name="Priest M."/>
            <person name="Russ C."/>
            <person name="Smialowska A."/>
            <person name="Swoboda P."/>
            <person name="Sykes S.M."/>
            <person name="Vaughn M."/>
            <person name="Vengrova S."/>
            <person name="Yoder R."/>
            <person name="Zeng Q."/>
            <person name="Allshire R."/>
            <person name="Baulcombe D."/>
            <person name="Birren B.W."/>
            <person name="Brown W."/>
            <person name="Ekwall K."/>
            <person name="Kellis M."/>
            <person name="Leatherwood J."/>
            <person name="Levin H."/>
            <person name="Margalit H."/>
            <person name="Martienssen R."/>
            <person name="Nieduszynski C.A."/>
            <person name="Spatafora J.W."/>
            <person name="Friedman N."/>
            <person name="Dalgaard J.Z."/>
            <person name="Baumann P."/>
            <person name="Niki H."/>
            <person name="Regev A."/>
            <person name="Nusbaum C."/>
        </authorList>
    </citation>
    <scope>NUCLEOTIDE SEQUENCE [LARGE SCALE GENOMIC DNA]</scope>
    <source>
        <strain evidence="12">yFS275 / FY16936</strain>
    </source>
</reference>
<feature type="compositionally biased region" description="Polar residues" evidence="8">
    <location>
        <begin position="549"/>
        <end position="583"/>
    </location>
</feature>
<keyword evidence="5" id="KW-0159">Chromosome partition</keyword>
<dbReference type="STRING" id="402676.B6K185"/>
<dbReference type="PANTHER" id="PTHR13142">
    <property type="entry name" value="INNER CENTROMERE PROTEIN"/>
    <property type="match status" value="1"/>
</dbReference>
<evidence type="ECO:0000256" key="3">
    <source>
        <dbReference type="ARBA" id="ARBA00010042"/>
    </source>
</evidence>
<evidence type="ECO:0000256" key="5">
    <source>
        <dbReference type="ARBA" id="ARBA00022829"/>
    </source>
</evidence>
<evidence type="ECO:0000313" key="12">
    <source>
        <dbReference type="Proteomes" id="UP000001744"/>
    </source>
</evidence>
<feature type="compositionally biased region" description="Basic and acidic residues" evidence="8">
    <location>
        <begin position="263"/>
        <end position="279"/>
    </location>
</feature>
<evidence type="ECO:0000313" key="11">
    <source>
        <dbReference type="JaponicusDB" id="SJAG_02807"/>
    </source>
</evidence>
<evidence type="ECO:0000256" key="1">
    <source>
        <dbReference type="ARBA" id="ARBA00004123"/>
    </source>
</evidence>
<dbReference type="VEuPathDB" id="FungiDB:SJAG_02807"/>
<dbReference type="Gene3D" id="6.10.250.2990">
    <property type="match status" value="1"/>
</dbReference>
<gene>
    <name evidence="11" type="primary">pic1</name>
    <name evidence="10" type="ORF">SJAG_02807</name>
</gene>
<feature type="compositionally biased region" description="Basic and acidic residues" evidence="8">
    <location>
        <begin position="479"/>
        <end position="494"/>
    </location>
</feature>
<feature type="compositionally biased region" description="Acidic residues" evidence="8">
    <location>
        <begin position="842"/>
        <end position="857"/>
    </location>
</feature>
<evidence type="ECO:0000256" key="4">
    <source>
        <dbReference type="ARBA" id="ARBA00022490"/>
    </source>
</evidence>
<keyword evidence="7" id="KW-0539">Nucleus</keyword>
<dbReference type="OMA" id="TMDWLNE"/>
<feature type="region of interest" description="Disordered" evidence="8">
    <location>
        <begin position="392"/>
        <end position="502"/>
    </location>
</feature>
<evidence type="ECO:0000256" key="8">
    <source>
        <dbReference type="SAM" id="MobiDB-lite"/>
    </source>
</evidence>
<organism evidence="10 12">
    <name type="scientific">Schizosaccharomyces japonicus (strain yFS275 / FY16936)</name>
    <name type="common">Fission yeast</name>
    <dbReference type="NCBI Taxonomy" id="402676"/>
    <lineage>
        <taxon>Eukaryota</taxon>
        <taxon>Fungi</taxon>
        <taxon>Dikarya</taxon>
        <taxon>Ascomycota</taxon>
        <taxon>Taphrinomycotina</taxon>
        <taxon>Schizosaccharomycetes</taxon>
        <taxon>Schizosaccharomycetales</taxon>
        <taxon>Schizosaccharomycetaceae</taxon>
        <taxon>Schizosaccharomyces</taxon>
    </lineage>
</organism>
<keyword evidence="12" id="KW-1185">Reference proteome</keyword>
<evidence type="ECO:0000313" key="10">
    <source>
        <dbReference type="EMBL" id="EEB07706.1"/>
    </source>
</evidence>
<feature type="compositionally biased region" description="Polar residues" evidence="8">
    <location>
        <begin position="590"/>
        <end position="601"/>
    </location>
</feature>
<dbReference type="OrthoDB" id="6123at2759"/>
<dbReference type="Pfam" id="PF03941">
    <property type="entry name" value="INCENP_ARK-bind"/>
    <property type="match status" value="1"/>
</dbReference>
<feature type="compositionally biased region" description="Basic and acidic residues" evidence="8">
    <location>
        <begin position="874"/>
        <end position="890"/>
    </location>
</feature>
<dbReference type="PANTHER" id="PTHR13142:SF1">
    <property type="entry name" value="INNER CENTROMERE PROTEIN"/>
    <property type="match status" value="1"/>
</dbReference>
<dbReference type="EMBL" id="KE651166">
    <property type="protein sequence ID" value="EEB07706.1"/>
    <property type="molecule type" value="Genomic_DNA"/>
</dbReference>
<evidence type="ECO:0000256" key="2">
    <source>
        <dbReference type="ARBA" id="ARBA00004186"/>
    </source>
</evidence>
<feature type="region of interest" description="Disordered" evidence="8">
    <location>
        <begin position="250"/>
        <end position="284"/>
    </location>
</feature>
<keyword evidence="6" id="KW-0206">Cytoskeleton</keyword>
<dbReference type="AlphaFoldDB" id="B6K185"/>